<evidence type="ECO:0000256" key="1">
    <source>
        <dbReference type="ARBA" id="ARBA00022729"/>
    </source>
</evidence>
<keyword evidence="1" id="KW-0732">Signal</keyword>
<dbReference type="Gene3D" id="2.40.160.20">
    <property type="match status" value="1"/>
</dbReference>
<proteinExistence type="predicted"/>
<gene>
    <name evidence="3" type="ORF">ACFS1K_03415</name>
</gene>
<comment type="caution">
    <text evidence="3">The sequence shown here is derived from an EMBL/GenBank/DDBJ whole genome shotgun (WGS) entry which is preliminary data.</text>
</comment>
<reference evidence="4" key="1">
    <citation type="journal article" date="2019" name="Int. J. Syst. Evol. Microbiol.">
        <title>The Global Catalogue of Microorganisms (GCM) 10K type strain sequencing project: providing services to taxonomists for standard genome sequencing and annotation.</title>
        <authorList>
            <consortium name="The Broad Institute Genomics Platform"/>
            <consortium name="The Broad Institute Genome Sequencing Center for Infectious Disease"/>
            <person name="Wu L."/>
            <person name="Ma J."/>
        </authorList>
    </citation>
    <scope>NUCLEOTIDE SEQUENCE [LARGE SCALE GENOMIC DNA]</scope>
    <source>
        <strain evidence="4">KCTC 52924</strain>
    </source>
</reference>
<dbReference type="EMBL" id="JBHUOK010000005">
    <property type="protein sequence ID" value="MFD2788806.1"/>
    <property type="molecule type" value="Genomic_DNA"/>
</dbReference>
<sequence length="201" mass="22485">MKYKLLLIPVLFFSINLIAQDLNYKWSVEANYPISVGDELGNDNPGIIDLGLKYRFVDLDIVTFGAGISAGIFHDNINSATENGIDFDETNLFIQPRVFAEFKLPTMKRLHPSVGLGYTVVRSKFDGTIGNFAETPDEAIVSGTESDGGVNINLGLSYDVNNRFYIQAQYDYIRLNVRPDNSQLNKNQNLGLLKLGFGFRF</sequence>
<dbReference type="RefSeq" id="WP_251808803.1">
    <property type="nucleotide sequence ID" value="NZ_CP166679.1"/>
</dbReference>
<dbReference type="InterPro" id="IPR011250">
    <property type="entry name" value="OMP/PagP_B-barrel"/>
</dbReference>
<name>A0ABW5VBU7_9FLAO</name>
<dbReference type="InterPro" id="IPR027385">
    <property type="entry name" value="Beta-barrel_OMP"/>
</dbReference>
<dbReference type="SUPFAM" id="SSF56925">
    <property type="entry name" value="OMPA-like"/>
    <property type="match status" value="1"/>
</dbReference>
<accession>A0ABW5VBU7</accession>
<feature type="domain" description="Outer membrane protein beta-barrel" evidence="2">
    <location>
        <begin position="7"/>
        <end position="201"/>
    </location>
</feature>
<dbReference type="Pfam" id="PF13505">
    <property type="entry name" value="OMP_b-brl"/>
    <property type="match status" value="1"/>
</dbReference>
<organism evidence="3 4">
    <name type="scientific">Arenibacter antarcticus</name>
    <dbReference type="NCBI Taxonomy" id="2040469"/>
    <lineage>
        <taxon>Bacteria</taxon>
        <taxon>Pseudomonadati</taxon>
        <taxon>Bacteroidota</taxon>
        <taxon>Flavobacteriia</taxon>
        <taxon>Flavobacteriales</taxon>
        <taxon>Flavobacteriaceae</taxon>
        <taxon>Arenibacter</taxon>
    </lineage>
</organism>
<evidence type="ECO:0000313" key="4">
    <source>
        <dbReference type="Proteomes" id="UP001597532"/>
    </source>
</evidence>
<evidence type="ECO:0000313" key="3">
    <source>
        <dbReference type="EMBL" id="MFD2788806.1"/>
    </source>
</evidence>
<protein>
    <submittedName>
        <fullName evidence="3">Outer membrane beta-barrel protein</fullName>
    </submittedName>
</protein>
<evidence type="ECO:0000259" key="2">
    <source>
        <dbReference type="Pfam" id="PF13505"/>
    </source>
</evidence>
<dbReference type="Proteomes" id="UP001597532">
    <property type="component" value="Unassembled WGS sequence"/>
</dbReference>
<keyword evidence="4" id="KW-1185">Reference proteome</keyword>